<feature type="domain" description="Reverse transcriptase Ty1/copia-type" evidence="1">
    <location>
        <begin position="2"/>
        <end position="240"/>
    </location>
</feature>
<dbReference type="SUPFAM" id="SSF56672">
    <property type="entry name" value="DNA/RNA polymerases"/>
    <property type="match status" value="1"/>
</dbReference>
<reference evidence="2 3" key="1">
    <citation type="journal article" date="2018" name="PLoS Genet.">
        <title>Population sequencing reveals clonal diversity and ancestral inbreeding in the grapevine cultivar Chardonnay.</title>
        <authorList>
            <person name="Roach M.J."/>
            <person name="Johnson D.L."/>
            <person name="Bohlmann J."/>
            <person name="van Vuuren H.J."/>
            <person name="Jones S.J."/>
            <person name="Pretorius I.S."/>
            <person name="Schmidt S.A."/>
            <person name="Borneman A.R."/>
        </authorList>
    </citation>
    <scope>NUCLEOTIDE SEQUENCE [LARGE SCALE GENOMIC DNA]</scope>
    <source>
        <strain evidence="3">cv. Chardonnay</strain>
        <tissue evidence="2">Leaf</tissue>
    </source>
</reference>
<evidence type="ECO:0000259" key="1">
    <source>
        <dbReference type="Pfam" id="PF07727"/>
    </source>
</evidence>
<dbReference type="EMBL" id="QGNW01001645">
    <property type="protein sequence ID" value="RVW34319.1"/>
    <property type="molecule type" value="Genomic_DNA"/>
</dbReference>
<name>A0A438DFX1_VITVI</name>
<gene>
    <name evidence="2" type="primary">POLX_4096</name>
    <name evidence="2" type="ORF">CK203_097847</name>
</gene>
<dbReference type="InterPro" id="IPR013103">
    <property type="entry name" value="RVT_2"/>
</dbReference>
<dbReference type="PANTHER" id="PTHR11439">
    <property type="entry name" value="GAG-POL-RELATED RETROTRANSPOSON"/>
    <property type="match status" value="1"/>
</dbReference>
<dbReference type="PANTHER" id="PTHR11439:SF521">
    <property type="entry name" value="RNA-DIRECTED DNA POLYMERASE"/>
    <property type="match status" value="1"/>
</dbReference>
<dbReference type="AlphaFoldDB" id="A0A438DFX1"/>
<organism evidence="2 3">
    <name type="scientific">Vitis vinifera</name>
    <name type="common">Grape</name>
    <dbReference type="NCBI Taxonomy" id="29760"/>
    <lineage>
        <taxon>Eukaryota</taxon>
        <taxon>Viridiplantae</taxon>
        <taxon>Streptophyta</taxon>
        <taxon>Embryophyta</taxon>
        <taxon>Tracheophyta</taxon>
        <taxon>Spermatophyta</taxon>
        <taxon>Magnoliopsida</taxon>
        <taxon>eudicotyledons</taxon>
        <taxon>Gunneridae</taxon>
        <taxon>Pentapetalae</taxon>
        <taxon>rosids</taxon>
        <taxon>Vitales</taxon>
        <taxon>Vitaceae</taxon>
        <taxon>Viteae</taxon>
        <taxon>Vitis</taxon>
    </lineage>
</organism>
<comment type="caution">
    <text evidence="2">The sequence shown here is derived from an EMBL/GenBank/DDBJ whole genome shotgun (WGS) entry which is preliminary data.</text>
</comment>
<evidence type="ECO:0000313" key="3">
    <source>
        <dbReference type="Proteomes" id="UP000288805"/>
    </source>
</evidence>
<proteinExistence type="predicted"/>
<dbReference type="InterPro" id="IPR043502">
    <property type="entry name" value="DNA/RNA_pol_sf"/>
</dbReference>
<accession>A0A438DFX1</accession>
<dbReference type="Pfam" id="PF07727">
    <property type="entry name" value="RVT_2"/>
    <property type="match status" value="1"/>
</dbReference>
<dbReference type="Proteomes" id="UP000288805">
    <property type="component" value="Unassembled WGS sequence"/>
</dbReference>
<evidence type="ECO:0000313" key="2">
    <source>
        <dbReference type="EMBL" id="RVW34319.1"/>
    </source>
</evidence>
<sequence>MEFVDLPPGAKTIGCKWIFKRKLKQDGSIEKYKARLVSKGFKQRNDVDYFNTFAPVTRIASIRVLIALASIHNLVVHQMDVKTAFLNGDLEEKIYMDQPEGCVVPGKEKNVCKLVKSLYGLKQAPKQWHNKFDHVLVTNGYSINDADKCIYNKYEDNTCVVICLYVDDILIFGTNLEVVCENKKFLGSKFDMKDLGEVEVILGIKITRIPNGLKLSQEHYVEKILRKFEHFDCKPVSTPYDPNSQLKKNREHSVAQIEYAQIIGSLMYLMNCTRPDIAYAVGRLSWYTQSLNQDHWTAVHRVLKYLRGTINYDLCFSGFPSALEGFSDAN</sequence>
<protein>
    <submittedName>
        <fullName evidence="2">Retrovirus-related Pol polyprotein from transposon TNT 1-94</fullName>
    </submittedName>
</protein>